<keyword evidence="2" id="KW-1185">Reference proteome</keyword>
<protein>
    <submittedName>
        <fullName evidence="1">Uncharacterized protein</fullName>
    </submittedName>
</protein>
<evidence type="ECO:0000313" key="2">
    <source>
        <dbReference type="Proteomes" id="UP001489004"/>
    </source>
</evidence>
<proteinExistence type="predicted"/>
<dbReference type="Proteomes" id="UP001489004">
    <property type="component" value="Unassembled WGS sequence"/>
</dbReference>
<dbReference type="AlphaFoldDB" id="A0AAW1R3H0"/>
<gene>
    <name evidence="1" type="ORF">WJX72_000469</name>
</gene>
<accession>A0AAW1R3H0</accession>
<name>A0AAW1R3H0_9CHLO</name>
<dbReference type="EMBL" id="JALJOR010000001">
    <property type="protein sequence ID" value="KAK9828510.1"/>
    <property type="molecule type" value="Genomic_DNA"/>
</dbReference>
<sequence length="283" mass="31460">MAAACTVRYLGLLFAVLAISNVYALRHLHLAEGNHTDDHGEHSHGLRRLQQAEFNHTHDHGDHSHDATIIGDYLWLDSVELAELKGVWYGLGDQIPKSVSLAYDTPNTVPDCSNHTNEYDYEHYNPYDDHFTTIYDHKGDIVRVSAGHKRTSYVQLTSYNSTSHLLQVMNPLTNVESCTHWKTYIDLRTGELKAESIGRNMWMKAADGRVIRMAATCTLTGEETPGCYIRSRSEVDGLVSAASVGTPTGDVIVEAVTKATYVCKNGECLAFAPKYNPEGEHAH</sequence>
<evidence type="ECO:0000313" key="1">
    <source>
        <dbReference type="EMBL" id="KAK9828510.1"/>
    </source>
</evidence>
<comment type="caution">
    <text evidence="1">The sequence shown here is derived from an EMBL/GenBank/DDBJ whole genome shotgun (WGS) entry which is preliminary data.</text>
</comment>
<organism evidence="1 2">
    <name type="scientific">[Myrmecia] bisecta</name>
    <dbReference type="NCBI Taxonomy" id="41462"/>
    <lineage>
        <taxon>Eukaryota</taxon>
        <taxon>Viridiplantae</taxon>
        <taxon>Chlorophyta</taxon>
        <taxon>core chlorophytes</taxon>
        <taxon>Trebouxiophyceae</taxon>
        <taxon>Trebouxiales</taxon>
        <taxon>Trebouxiaceae</taxon>
        <taxon>Myrmecia</taxon>
    </lineage>
</organism>
<reference evidence="1 2" key="1">
    <citation type="journal article" date="2024" name="Nat. Commun.">
        <title>Phylogenomics reveals the evolutionary origins of lichenization in chlorophyte algae.</title>
        <authorList>
            <person name="Puginier C."/>
            <person name="Libourel C."/>
            <person name="Otte J."/>
            <person name="Skaloud P."/>
            <person name="Haon M."/>
            <person name="Grisel S."/>
            <person name="Petersen M."/>
            <person name="Berrin J.G."/>
            <person name="Delaux P.M."/>
            <person name="Dal Grande F."/>
            <person name="Keller J."/>
        </authorList>
    </citation>
    <scope>NUCLEOTIDE SEQUENCE [LARGE SCALE GENOMIC DNA]</scope>
    <source>
        <strain evidence="1 2">SAG 2043</strain>
    </source>
</reference>